<dbReference type="KEGG" id="xcl:G4Z02_04890"/>
<name>A0A7L7KR92_9MOLU</name>
<keyword evidence="2" id="KW-1185">Reference proteome</keyword>
<evidence type="ECO:0000313" key="1">
    <source>
        <dbReference type="EMBL" id="QMS85105.1"/>
    </source>
</evidence>
<organism evidence="1 2">
    <name type="scientific">Candidatus Xianfuyuplasma coldseepsis</name>
    <dbReference type="NCBI Taxonomy" id="2782163"/>
    <lineage>
        <taxon>Bacteria</taxon>
        <taxon>Bacillati</taxon>
        <taxon>Mycoplasmatota</taxon>
        <taxon>Mollicutes</taxon>
        <taxon>Candidatus Izemoplasmatales</taxon>
        <taxon>Candidatus Izemoplasmataceae</taxon>
        <taxon>Candidatus Xianfuyuplasma</taxon>
    </lineage>
</organism>
<sequence>MDEENIIDVLNSNSIFENEYFIVYKILVEIPTQSVSWVKRVQLVNWKHKKSDLLELDIRRFSKKDDRYAKGISLTKRELKDFLTVMKEFNIDELKNDTDVF</sequence>
<dbReference type="Proteomes" id="UP000514720">
    <property type="component" value="Chromosome"/>
</dbReference>
<evidence type="ECO:0000313" key="2">
    <source>
        <dbReference type="Proteomes" id="UP000514720"/>
    </source>
</evidence>
<dbReference type="Gene3D" id="2.30.31.70">
    <property type="match status" value="1"/>
</dbReference>
<reference evidence="1 2" key="1">
    <citation type="submission" date="2020-02" db="EMBL/GenBank/DDBJ databases">
        <authorList>
            <person name="Zheng R.K."/>
            <person name="Sun C.M."/>
        </authorList>
    </citation>
    <scope>NUCLEOTIDE SEQUENCE [LARGE SCALE GENOMIC DNA]</scope>
    <source>
        <strain evidence="2">zrk13</strain>
    </source>
</reference>
<dbReference type="AlphaFoldDB" id="A0A7L7KR92"/>
<evidence type="ECO:0008006" key="3">
    <source>
        <dbReference type="Google" id="ProtNLM"/>
    </source>
</evidence>
<accession>A0A7L7KR92</accession>
<dbReference type="RefSeq" id="WP_258876877.1">
    <property type="nucleotide sequence ID" value="NZ_CP048914.1"/>
</dbReference>
<dbReference type="EMBL" id="CP048914">
    <property type="protein sequence ID" value="QMS85105.1"/>
    <property type="molecule type" value="Genomic_DNA"/>
</dbReference>
<protein>
    <recommendedName>
        <fullName evidence="3">Transcriptional coactivator p15 (PC4) C-terminal domain-containing protein</fullName>
    </recommendedName>
</protein>
<gene>
    <name evidence="1" type="ORF">G4Z02_04890</name>
</gene>
<proteinExistence type="predicted"/>